<evidence type="ECO:0000313" key="3">
    <source>
        <dbReference type="Proteomes" id="UP000321393"/>
    </source>
</evidence>
<comment type="caution">
    <text evidence="1">The sequence shown here is derived from an EMBL/GenBank/DDBJ whole genome shotgun (WGS) entry which is preliminary data.</text>
</comment>
<dbReference type="EMBL" id="SSTD01002040">
    <property type="protein sequence ID" value="TYK28766.1"/>
    <property type="molecule type" value="Genomic_DNA"/>
</dbReference>
<dbReference type="PANTHER" id="PTHR33437:SF2">
    <property type="entry name" value="OS06G0361200 PROTEIN"/>
    <property type="match status" value="1"/>
</dbReference>
<evidence type="ECO:0000313" key="2">
    <source>
        <dbReference type="EMBL" id="TYK28766.1"/>
    </source>
</evidence>
<proteinExistence type="predicted"/>
<dbReference type="OrthoDB" id="1740536at2759"/>
<dbReference type="Proteomes" id="UP000321947">
    <property type="component" value="Unassembled WGS sequence"/>
</dbReference>
<evidence type="ECO:0000313" key="1">
    <source>
        <dbReference type="EMBL" id="KAA0062544.1"/>
    </source>
</evidence>
<dbReference type="Proteomes" id="UP000321393">
    <property type="component" value="Unassembled WGS sequence"/>
</dbReference>
<sequence length="135" mass="15663">MIVNFIRAQYGGPPQTSFMYFKPYAKRIDNLRMPLGYQPPKFQQLDRKGNPNTRRVVSIMEFTNTKQRKEESVIDYISRWGSLSLDCQDKLTELSIVEMCTPRHALHVRAAAREATYSTVRMQMTGTSRKVDDPN</sequence>
<reference evidence="3 4" key="1">
    <citation type="submission" date="2019-08" db="EMBL/GenBank/DDBJ databases">
        <title>Draft genome sequences of two oriental melons (Cucumis melo L. var makuwa).</title>
        <authorList>
            <person name="Kwon S.-Y."/>
        </authorList>
    </citation>
    <scope>NUCLEOTIDE SEQUENCE [LARGE SCALE GENOMIC DNA]</scope>
    <source>
        <strain evidence="4">cv. Chang Bougi</strain>
        <strain evidence="3">cv. SW 3</strain>
        <tissue evidence="1">Leaf</tissue>
    </source>
</reference>
<name>A0A5A7V5M1_CUCMM</name>
<evidence type="ECO:0000313" key="4">
    <source>
        <dbReference type="Proteomes" id="UP000321947"/>
    </source>
</evidence>
<protein>
    <submittedName>
        <fullName evidence="1">Retrotransposon protein putative ty3-gypsy sub-class</fullName>
    </submittedName>
</protein>
<dbReference type="EMBL" id="SSTE01004244">
    <property type="protein sequence ID" value="KAA0062544.1"/>
    <property type="molecule type" value="Genomic_DNA"/>
</dbReference>
<accession>A0A5A7V5M1</accession>
<gene>
    <name evidence="2" type="ORF">E5676_scaffold403G001210</name>
    <name evidence="1" type="ORF">E6C27_scaffold79G00190</name>
</gene>
<organism evidence="1 3">
    <name type="scientific">Cucumis melo var. makuwa</name>
    <name type="common">Oriental melon</name>
    <dbReference type="NCBI Taxonomy" id="1194695"/>
    <lineage>
        <taxon>Eukaryota</taxon>
        <taxon>Viridiplantae</taxon>
        <taxon>Streptophyta</taxon>
        <taxon>Embryophyta</taxon>
        <taxon>Tracheophyta</taxon>
        <taxon>Spermatophyta</taxon>
        <taxon>Magnoliopsida</taxon>
        <taxon>eudicotyledons</taxon>
        <taxon>Gunneridae</taxon>
        <taxon>Pentapetalae</taxon>
        <taxon>rosids</taxon>
        <taxon>fabids</taxon>
        <taxon>Cucurbitales</taxon>
        <taxon>Cucurbitaceae</taxon>
        <taxon>Benincaseae</taxon>
        <taxon>Cucumis</taxon>
    </lineage>
</organism>
<dbReference type="PANTHER" id="PTHR33437">
    <property type="entry name" value="OS06G0361200 PROTEIN"/>
    <property type="match status" value="1"/>
</dbReference>
<dbReference type="AlphaFoldDB" id="A0A5A7V5M1"/>